<proteinExistence type="predicted"/>
<keyword evidence="2" id="KW-1185">Reference proteome</keyword>
<dbReference type="RefSeq" id="WP_188584205.1">
    <property type="nucleotide sequence ID" value="NZ_BMCT01000014.1"/>
</dbReference>
<protein>
    <submittedName>
        <fullName evidence="1">Uncharacterized protein</fullName>
    </submittedName>
</protein>
<dbReference type="EMBL" id="BMCT01000014">
    <property type="protein sequence ID" value="GGF89110.1"/>
    <property type="molecule type" value="Genomic_DNA"/>
</dbReference>
<accession>A0A917CJ56</accession>
<gene>
    <name evidence="1" type="ORF">GCM10007301_56290</name>
</gene>
<comment type="caution">
    <text evidence="1">The sequence shown here is derived from an EMBL/GenBank/DDBJ whole genome shotgun (WGS) entry which is preliminary data.</text>
</comment>
<dbReference type="Proteomes" id="UP000606044">
    <property type="component" value="Unassembled WGS sequence"/>
</dbReference>
<evidence type="ECO:0000313" key="1">
    <source>
        <dbReference type="EMBL" id="GGF89110.1"/>
    </source>
</evidence>
<reference evidence="1" key="2">
    <citation type="submission" date="2020-09" db="EMBL/GenBank/DDBJ databases">
        <authorList>
            <person name="Sun Q."/>
            <person name="Sedlacek I."/>
        </authorList>
    </citation>
    <scope>NUCLEOTIDE SEQUENCE</scope>
    <source>
        <strain evidence="1">CCM 7897</strain>
    </source>
</reference>
<dbReference type="AlphaFoldDB" id="A0A917CJ56"/>
<organism evidence="1 2">
    <name type="scientific">Azorhizobium oxalatiphilum</name>
    <dbReference type="NCBI Taxonomy" id="980631"/>
    <lineage>
        <taxon>Bacteria</taxon>
        <taxon>Pseudomonadati</taxon>
        <taxon>Pseudomonadota</taxon>
        <taxon>Alphaproteobacteria</taxon>
        <taxon>Hyphomicrobiales</taxon>
        <taxon>Xanthobacteraceae</taxon>
        <taxon>Azorhizobium</taxon>
    </lineage>
</organism>
<reference evidence="1" key="1">
    <citation type="journal article" date="2014" name="Int. J. Syst. Evol. Microbiol.">
        <title>Complete genome sequence of Corynebacterium casei LMG S-19264T (=DSM 44701T), isolated from a smear-ripened cheese.</title>
        <authorList>
            <consortium name="US DOE Joint Genome Institute (JGI-PGF)"/>
            <person name="Walter F."/>
            <person name="Albersmeier A."/>
            <person name="Kalinowski J."/>
            <person name="Ruckert C."/>
        </authorList>
    </citation>
    <scope>NUCLEOTIDE SEQUENCE</scope>
    <source>
        <strain evidence="1">CCM 7897</strain>
    </source>
</reference>
<sequence length="291" mass="31333">MPLQLAAPSPRGRLPQQATASGRLALWTAGLTLAGLLAASPAFPQDFTFQPAPPPAPYDLPGVTPEVRGFTPGMPEAEARAALMKAYPGRVTPAPQVAVTFMRDGMVVRSRPVPAQIMARSETPGAREDIQLTFGLPTTGSPVLGIQRRVEFPNLSAAPRGEELEAQLIEKYGPPSSQRADALRSTVTLVWLYGAGKMQPCGRDRMPLCPYVAANFAIARLEAYRQALEEKHELMIQVDLIAQPQDRARVRSFKTTLADNRGAVATYAAAEMQMLSAADMRAGENDDTPGQ</sequence>
<name>A0A917CJ56_9HYPH</name>
<evidence type="ECO:0000313" key="2">
    <source>
        <dbReference type="Proteomes" id="UP000606044"/>
    </source>
</evidence>